<dbReference type="Proteomes" id="UP000187822">
    <property type="component" value="Chromosome I"/>
</dbReference>
<proteinExistence type="predicted"/>
<keyword evidence="2" id="KW-1185">Reference proteome</keyword>
<evidence type="ECO:0000313" key="1">
    <source>
        <dbReference type="EMBL" id="SJK85233.1"/>
    </source>
</evidence>
<dbReference type="AlphaFoldDB" id="A0A1R4A8E1"/>
<protein>
    <submittedName>
        <fullName evidence="1">Uncharacterized protein</fullName>
    </submittedName>
</protein>
<accession>A0A1R4A8E1</accession>
<organism evidence="1 2">
    <name type="scientific">Cuniculiplasma divulgatum</name>
    <dbReference type="NCBI Taxonomy" id="1673428"/>
    <lineage>
        <taxon>Archaea</taxon>
        <taxon>Methanobacteriati</taxon>
        <taxon>Thermoplasmatota</taxon>
        <taxon>Thermoplasmata</taxon>
        <taxon>Thermoplasmatales</taxon>
        <taxon>Cuniculiplasmataceae</taxon>
        <taxon>Cuniculiplasma</taxon>
    </lineage>
</organism>
<dbReference type="KEGG" id="cdiv:CPM_1436"/>
<sequence>MKKKYHYRALGVLKGDKRDGYYCTICRKQINTIHHYQFNHPQVYEQVCELDQIRN</sequence>
<gene>
    <name evidence="1" type="ORF">CPM_1436</name>
</gene>
<name>A0A1R4A8E1_9ARCH</name>
<evidence type="ECO:0000313" key="2">
    <source>
        <dbReference type="Proteomes" id="UP000187822"/>
    </source>
</evidence>
<dbReference type="STRING" id="1673428.CPM_1436"/>
<reference evidence="2" key="1">
    <citation type="submission" date="2016-06" db="EMBL/GenBank/DDBJ databases">
        <authorList>
            <person name="Toshchakov V.S."/>
        </authorList>
    </citation>
    <scope>NUCLEOTIDE SEQUENCE [LARGE SCALE GENOMIC DNA]</scope>
    <source>
        <strain>PM4 (JCM 30641</strain>
        <strain evidence="2">\VKM B-2940)</strain>
    </source>
</reference>
<dbReference type="EMBL" id="LT719092">
    <property type="protein sequence ID" value="SJK85233.1"/>
    <property type="molecule type" value="Genomic_DNA"/>
</dbReference>